<dbReference type="GO" id="GO:0016787">
    <property type="term" value="F:hydrolase activity"/>
    <property type="evidence" value="ECO:0007669"/>
    <property type="project" value="UniProtKB-KW"/>
</dbReference>
<dbReference type="Proteomes" id="UP001303899">
    <property type="component" value="Unassembled WGS sequence"/>
</dbReference>
<dbReference type="CDD" id="cd01832">
    <property type="entry name" value="SGNH_hydrolase_like_1"/>
    <property type="match status" value="1"/>
</dbReference>
<feature type="signal peptide" evidence="1">
    <location>
        <begin position="1"/>
        <end position="21"/>
    </location>
</feature>
<keyword evidence="3" id="KW-0378">Hydrolase</keyword>
<dbReference type="EC" id="3.1.-.-" evidence="3"/>
<dbReference type="RefSeq" id="WP_323325932.1">
    <property type="nucleotide sequence ID" value="NZ_JAYGIL010000003.1"/>
</dbReference>
<keyword evidence="4" id="KW-1185">Reference proteome</keyword>
<name>A0ABU5S096_9BACT</name>
<dbReference type="InterPro" id="IPR013830">
    <property type="entry name" value="SGNH_hydro"/>
</dbReference>
<evidence type="ECO:0000259" key="2">
    <source>
        <dbReference type="Pfam" id="PF13472"/>
    </source>
</evidence>
<protein>
    <submittedName>
        <fullName evidence="3">SGNH/GDSL hydrolase family protein</fullName>
        <ecNumber evidence="3">3.1.-.-</ecNumber>
    </submittedName>
</protein>
<sequence>MNQLKYIVFCLLLLLACSSTDEKKYIPQNPNQGTIPVVETMLKKSFLALGDSYTIGQSVPEKERWSVLLNDLLASKYQITPHDIIAQTGWTTQELMQGISSRNLSQQYDMVSLLIGVNNQYRGQSLEKYRTEFRELLSISTKFAKNDAQKVMVLSIPDWGVSLAGRNNDRAKISREIDAFNEVAQQECKKVGIAFIDITSISRQNTDDSMFASDGLHFSGKMHQRWAMKVQSTAETILKISN</sequence>
<proteinExistence type="predicted"/>
<organism evidence="3 4">
    <name type="scientific">Arcicella gelida</name>
    <dbReference type="NCBI Taxonomy" id="2984195"/>
    <lineage>
        <taxon>Bacteria</taxon>
        <taxon>Pseudomonadati</taxon>
        <taxon>Bacteroidota</taxon>
        <taxon>Cytophagia</taxon>
        <taxon>Cytophagales</taxon>
        <taxon>Flectobacillaceae</taxon>
        <taxon>Arcicella</taxon>
    </lineage>
</organism>
<evidence type="ECO:0000256" key="1">
    <source>
        <dbReference type="SAM" id="SignalP"/>
    </source>
</evidence>
<evidence type="ECO:0000313" key="3">
    <source>
        <dbReference type="EMBL" id="MEA5401896.1"/>
    </source>
</evidence>
<dbReference type="Gene3D" id="3.40.50.1110">
    <property type="entry name" value="SGNH hydrolase"/>
    <property type="match status" value="1"/>
</dbReference>
<dbReference type="EMBL" id="JAYGIL010000003">
    <property type="protein sequence ID" value="MEA5401896.1"/>
    <property type="molecule type" value="Genomic_DNA"/>
</dbReference>
<reference evidence="3 4" key="1">
    <citation type="submission" date="2023-12" db="EMBL/GenBank/DDBJ databases">
        <title>Novel species of the genus Arcicella isolated from rivers.</title>
        <authorList>
            <person name="Lu H."/>
        </authorList>
    </citation>
    <scope>NUCLEOTIDE SEQUENCE [LARGE SCALE GENOMIC DNA]</scope>
    <source>
        <strain evidence="3 4">DC2W</strain>
    </source>
</reference>
<dbReference type="InterPro" id="IPR036514">
    <property type="entry name" value="SGNH_hydro_sf"/>
</dbReference>
<dbReference type="SUPFAM" id="SSF52266">
    <property type="entry name" value="SGNH hydrolase"/>
    <property type="match status" value="1"/>
</dbReference>
<feature type="chain" id="PRO_5047180599" evidence="1">
    <location>
        <begin position="22"/>
        <end position="242"/>
    </location>
</feature>
<evidence type="ECO:0000313" key="4">
    <source>
        <dbReference type="Proteomes" id="UP001303899"/>
    </source>
</evidence>
<dbReference type="Pfam" id="PF13472">
    <property type="entry name" value="Lipase_GDSL_2"/>
    <property type="match status" value="1"/>
</dbReference>
<comment type="caution">
    <text evidence="3">The sequence shown here is derived from an EMBL/GenBank/DDBJ whole genome shotgun (WGS) entry which is preliminary data.</text>
</comment>
<feature type="domain" description="SGNH hydrolase-type esterase" evidence="2">
    <location>
        <begin position="48"/>
        <end position="225"/>
    </location>
</feature>
<accession>A0ABU5S096</accession>
<dbReference type="PROSITE" id="PS51257">
    <property type="entry name" value="PROKAR_LIPOPROTEIN"/>
    <property type="match status" value="1"/>
</dbReference>
<gene>
    <name evidence="3" type="ORF">VB776_03140</name>
</gene>
<keyword evidence="1" id="KW-0732">Signal</keyword>